<dbReference type="EMBL" id="MZ336020">
    <property type="protein sequence ID" value="QWY14044.1"/>
    <property type="molecule type" value="Genomic_DNA"/>
</dbReference>
<evidence type="ECO:0000313" key="1">
    <source>
        <dbReference type="EMBL" id="QWY14044.1"/>
    </source>
</evidence>
<dbReference type="RefSeq" id="YP_010845229.1">
    <property type="nucleotide sequence ID" value="NC_079187.1"/>
</dbReference>
<sequence>MEVEPQPGYPFEIAPKTLDLRRSDEEIRSSDHRGRLYHWLWRALKSLEEEPAVMLTEEGTPVLTEDGKYIKIESYLS</sequence>
<accession>A0A8F3C942</accession>
<organism evidence="1 2">
    <name type="scientific">Aeromonas phage pAh6.2TG</name>
    <dbReference type="NCBI Taxonomy" id="2849625"/>
    <lineage>
        <taxon>Viruses</taxon>
        <taxon>Duplodnaviria</taxon>
        <taxon>Heunggongvirae</taxon>
        <taxon>Uroviricota</taxon>
        <taxon>Caudoviricetes</taxon>
        <taxon>Chaseviridae</taxon>
        <taxon>Nefertitivirinae</taxon>
        <taxon>Phayathaivirus</taxon>
        <taxon>Phayathaivirus pAh62TG</taxon>
    </lineage>
</organism>
<dbReference type="Proteomes" id="UP000693898">
    <property type="component" value="Segment"/>
</dbReference>
<keyword evidence="2" id="KW-1185">Reference proteome</keyword>
<evidence type="ECO:0000313" key="2">
    <source>
        <dbReference type="Proteomes" id="UP000693898"/>
    </source>
</evidence>
<proteinExistence type="predicted"/>
<dbReference type="KEGG" id="vg:80832381"/>
<protein>
    <submittedName>
        <fullName evidence="1">Uncharacterized protein</fullName>
    </submittedName>
</protein>
<name>A0A8F3C942_9CAUD</name>
<reference evidence="1" key="1">
    <citation type="submission" date="2021-06" db="EMBL/GenBank/DDBJ databases">
        <authorList>
            <person name="Le T.D."/>
        </authorList>
    </citation>
    <scope>NUCLEOTIDE SEQUENCE</scope>
</reference>
<dbReference type="GeneID" id="80832381"/>